<keyword evidence="9" id="KW-1185">Reference proteome</keyword>
<dbReference type="RefSeq" id="WP_171094800.1">
    <property type="nucleotide sequence ID" value="NZ_CP053069.1"/>
</dbReference>
<dbReference type="InterPro" id="IPR036259">
    <property type="entry name" value="MFS_trans_sf"/>
</dbReference>
<evidence type="ECO:0000256" key="1">
    <source>
        <dbReference type="ARBA" id="ARBA00004651"/>
    </source>
</evidence>
<feature type="transmembrane region" description="Helical" evidence="6">
    <location>
        <begin position="268"/>
        <end position="301"/>
    </location>
</feature>
<evidence type="ECO:0000256" key="5">
    <source>
        <dbReference type="ARBA" id="ARBA00023136"/>
    </source>
</evidence>
<dbReference type="PANTHER" id="PTHR43124">
    <property type="entry name" value="PURINE EFFLUX PUMP PBUE"/>
    <property type="match status" value="1"/>
</dbReference>
<keyword evidence="4 6" id="KW-1133">Transmembrane helix</keyword>
<dbReference type="Gene3D" id="1.20.1250.20">
    <property type="entry name" value="MFS general substrate transporter like domains"/>
    <property type="match status" value="1"/>
</dbReference>
<dbReference type="PRINTS" id="PR01035">
    <property type="entry name" value="TCRTETA"/>
</dbReference>
<comment type="subcellular location">
    <subcellularLocation>
        <location evidence="1">Cell membrane</location>
        <topology evidence="1">Multi-pass membrane protein</topology>
    </subcellularLocation>
</comment>
<evidence type="ECO:0000256" key="2">
    <source>
        <dbReference type="ARBA" id="ARBA00022475"/>
    </source>
</evidence>
<dbReference type="InterPro" id="IPR001958">
    <property type="entry name" value="Tet-R_TetA/multi-R_MdtG-like"/>
</dbReference>
<dbReference type="GO" id="GO:0022857">
    <property type="term" value="F:transmembrane transporter activity"/>
    <property type="evidence" value="ECO:0007669"/>
    <property type="project" value="InterPro"/>
</dbReference>
<dbReference type="EMBL" id="CP053069">
    <property type="protein sequence ID" value="QJR12521.1"/>
    <property type="molecule type" value="Genomic_DNA"/>
</dbReference>
<evidence type="ECO:0000313" key="9">
    <source>
        <dbReference type="Proteomes" id="UP000501534"/>
    </source>
</evidence>
<accession>A0A6M4GZ36</accession>
<evidence type="ECO:0000256" key="4">
    <source>
        <dbReference type="ARBA" id="ARBA00022989"/>
    </source>
</evidence>
<name>A0A6M4GZ36_9PROT</name>
<dbReference type="GO" id="GO:0005886">
    <property type="term" value="C:plasma membrane"/>
    <property type="evidence" value="ECO:0007669"/>
    <property type="project" value="UniProtKB-SubCell"/>
</dbReference>
<dbReference type="InterPro" id="IPR011701">
    <property type="entry name" value="MFS"/>
</dbReference>
<keyword evidence="2" id="KW-1003">Cell membrane</keyword>
<dbReference type="InterPro" id="IPR020846">
    <property type="entry name" value="MFS_dom"/>
</dbReference>
<evidence type="ECO:0000313" key="8">
    <source>
        <dbReference type="EMBL" id="QJR12521.1"/>
    </source>
</evidence>
<feature type="transmembrane region" description="Helical" evidence="6">
    <location>
        <begin position="34"/>
        <end position="57"/>
    </location>
</feature>
<evidence type="ECO:0000256" key="6">
    <source>
        <dbReference type="SAM" id="Phobius"/>
    </source>
</evidence>
<evidence type="ECO:0000259" key="7">
    <source>
        <dbReference type="PROSITE" id="PS50850"/>
    </source>
</evidence>
<keyword evidence="3 6" id="KW-0812">Transmembrane</keyword>
<feature type="transmembrane region" description="Helical" evidence="6">
    <location>
        <begin position="206"/>
        <end position="227"/>
    </location>
</feature>
<feature type="transmembrane region" description="Helical" evidence="6">
    <location>
        <begin position="233"/>
        <end position="256"/>
    </location>
</feature>
<organism evidence="8 9">
    <name type="scientific">Usitatibacter rugosus</name>
    <dbReference type="NCBI Taxonomy" id="2732067"/>
    <lineage>
        <taxon>Bacteria</taxon>
        <taxon>Pseudomonadati</taxon>
        <taxon>Pseudomonadota</taxon>
        <taxon>Betaproteobacteria</taxon>
        <taxon>Nitrosomonadales</taxon>
        <taxon>Usitatibacteraceae</taxon>
        <taxon>Usitatibacter</taxon>
    </lineage>
</organism>
<protein>
    <recommendedName>
        <fullName evidence="7">Major facilitator superfamily (MFS) profile domain-containing protein</fullName>
    </recommendedName>
</protein>
<feature type="transmembrane region" description="Helical" evidence="6">
    <location>
        <begin position="126"/>
        <end position="145"/>
    </location>
</feature>
<dbReference type="AlphaFoldDB" id="A0A6M4GZ36"/>
<evidence type="ECO:0000256" key="3">
    <source>
        <dbReference type="ARBA" id="ARBA00022692"/>
    </source>
</evidence>
<dbReference type="KEGG" id="uru:DSM104443_03607"/>
<dbReference type="SUPFAM" id="SSF103473">
    <property type="entry name" value="MFS general substrate transporter"/>
    <property type="match status" value="1"/>
</dbReference>
<feature type="transmembrane region" description="Helical" evidence="6">
    <location>
        <begin position="92"/>
        <end position="114"/>
    </location>
</feature>
<proteinExistence type="predicted"/>
<dbReference type="InterPro" id="IPR050189">
    <property type="entry name" value="MFS_Efflux_Transporters"/>
</dbReference>
<dbReference type="PROSITE" id="PS50850">
    <property type="entry name" value="MFS"/>
    <property type="match status" value="1"/>
</dbReference>
<gene>
    <name evidence="8" type="ORF">DSM104443_03607</name>
</gene>
<dbReference type="CDD" id="cd17325">
    <property type="entry name" value="MFS_MdtG_SLC18_like"/>
    <property type="match status" value="1"/>
</dbReference>
<keyword evidence="5 6" id="KW-0472">Membrane</keyword>
<feature type="transmembrane region" description="Helical" evidence="6">
    <location>
        <begin position="157"/>
        <end position="175"/>
    </location>
</feature>
<dbReference type="Pfam" id="PF07690">
    <property type="entry name" value="MFS_1"/>
    <property type="match status" value="1"/>
</dbReference>
<dbReference type="PANTHER" id="PTHR43124:SF3">
    <property type="entry name" value="CHLORAMPHENICOL EFFLUX PUMP RV0191"/>
    <property type="match status" value="1"/>
</dbReference>
<reference evidence="8 9" key="1">
    <citation type="submission" date="2020-04" db="EMBL/GenBank/DDBJ databases">
        <title>Usitatibacter rugosus gen. nov., sp. nov. and Usitatibacter palustris sp. nov., novel members of Usitatibacteraceae fam. nov. within the order Nitrosomonadales isolated from soil.</title>
        <authorList>
            <person name="Huber K.J."/>
            <person name="Neumann-Schaal M."/>
            <person name="Geppert A."/>
            <person name="Luckner M."/>
            <person name="Wanner G."/>
            <person name="Overmann J."/>
        </authorList>
    </citation>
    <scope>NUCLEOTIDE SEQUENCE [LARGE SCALE GENOMIC DNA]</scope>
    <source>
        <strain evidence="8 9">0125_3</strain>
    </source>
</reference>
<feature type="transmembrane region" description="Helical" evidence="6">
    <location>
        <begin position="69"/>
        <end position="86"/>
    </location>
</feature>
<sequence>MPLAALIVITILAHSAFNGSRVTISLYALSLGASPLTVGFFISLYSALPMFLGVAAGRMIDRVGMRRPLLVSTTVLVCAVALPGLVPTLYPLYVAAACIGTSFMVFHIAVQHMVGETSTDENRRNNFGWLALGFATSNFIGPVLSGFSIDLLGHRETFLILASLAATSLFLVYRWRNQLRHTVHDKPPAAHGGAIELLRIAELRRVFICTGLLASAWDLFVFAMPIYGTSIGLSASTIGLILGSFAVATFIVRLALPWLTRHIREWTMITLTFGVALLAYTIFPFVSSVMLLAAIAFLLGLGLGATQPSVMSLMYTTAPEGRAGEAMGVRSTVLNVSHTFLPLLFGGAGSALGMGPVFWTMAGLLAVGGKIADRRRREVSAQGSG</sequence>
<dbReference type="Proteomes" id="UP000501534">
    <property type="component" value="Chromosome"/>
</dbReference>
<feature type="domain" description="Major facilitator superfamily (MFS) profile" evidence="7">
    <location>
        <begin position="1"/>
        <end position="380"/>
    </location>
</feature>
<feature type="transmembrane region" description="Helical" evidence="6">
    <location>
        <begin position="340"/>
        <end position="367"/>
    </location>
</feature>